<dbReference type="InterPro" id="IPR028994">
    <property type="entry name" value="Integrin_alpha_N"/>
</dbReference>
<proteinExistence type="predicted"/>
<protein>
    <recommendedName>
        <fullName evidence="3">VCBS repeat-containing protein</fullName>
    </recommendedName>
</protein>
<reference evidence="1 2" key="2">
    <citation type="journal article" date="2016" name="Int. J. Syst. Evol. Microbiol.">
        <title>Paenibacillus bovis sp. nov., isolated from raw yak (Bos grunniens) milk.</title>
        <authorList>
            <person name="Gao C."/>
            <person name="Han J."/>
            <person name="Liu Z."/>
            <person name="Xu X."/>
            <person name="Hang F."/>
            <person name="Wu Z."/>
        </authorList>
    </citation>
    <scope>NUCLEOTIDE SEQUENCE [LARGE SCALE GENOMIC DNA]</scope>
    <source>
        <strain evidence="1 2">BD3526</strain>
    </source>
</reference>
<dbReference type="AlphaFoldDB" id="A0A172ZIU4"/>
<evidence type="ECO:0000313" key="2">
    <source>
        <dbReference type="Proteomes" id="UP000078148"/>
    </source>
</evidence>
<organism evidence="1 2">
    <name type="scientific">Paenibacillus bovis</name>
    <dbReference type="NCBI Taxonomy" id="1616788"/>
    <lineage>
        <taxon>Bacteria</taxon>
        <taxon>Bacillati</taxon>
        <taxon>Bacillota</taxon>
        <taxon>Bacilli</taxon>
        <taxon>Bacillales</taxon>
        <taxon>Paenibacillaceae</taxon>
        <taxon>Paenibacillus</taxon>
    </lineage>
</organism>
<dbReference type="Proteomes" id="UP000078148">
    <property type="component" value="Chromosome"/>
</dbReference>
<keyword evidence="2" id="KW-1185">Reference proteome</keyword>
<dbReference type="PROSITE" id="PS51257">
    <property type="entry name" value="PROKAR_LIPOPROTEIN"/>
    <property type="match status" value="1"/>
</dbReference>
<evidence type="ECO:0000313" key="1">
    <source>
        <dbReference type="EMBL" id="ANF97197.1"/>
    </source>
</evidence>
<sequence>MKRVIIMNRMIWIRMLAVAGLLFLLSGCSFNPLSDPKTLIQTPELPSDKQTLSSVISAELPEGASIQSPKNGNTSRIQTVDLDGDGTSETIVFYQTTNGRINGMIFEQSGDTWVKQLTIEGSGFTLESVEITDITGDGRRNLLVGYSNDTASNDNTQKTLDVYDYDKGKLTKEDHMPYSYYETIDMDGDGINNLTTMTMNSNPDYVAVTVYGYDNGFKKIDSIDLNNIVSAYNVVAGKVAPDQNGIIMDQALGKSGFSHLFIMRDGKLEDVFQLSRQATWKDVQIVSEDINNDGILEIGMVEIPAGWENIAPVETPLFTNYYQWTGGVTLEKLVSQQYRDEEGRFVIKIASDWMEKITLDTKSNKDKDLRFVLKDTGEKVAEVRFFSENEWNNHNGDWEIIAENRGQVIALWENDKINIIQN</sequence>
<accession>A0A172ZIU4</accession>
<dbReference type="SUPFAM" id="SSF69318">
    <property type="entry name" value="Integrin alpha N-terminal domain"/>
    <property type="match status" value="1"/>
</dbReference>
<name>A0A172ZIU4_9BACL</name>
<gene>
    <name evidence="1" type="ORF">AR543_15110</name>
</gene>
<evidence type="ECO:0008006" key="3">
    <source>
        <dbReference type="Google" id="ProtNLM"/>
    </source>
</evidence>
<dbReference type="STRING" id="1616788.AR543_15110"/>
<dbReference type="KEGG" id="pbv:AR543_15110"/>
<dbReference type="EMBL" id="CP013023">
    <property type="protein sequence ID" value="ANF97197.1"/>
    <property type="molecule type" value="Genomic_DNA"/>
</dbReference>
<reference evidence="2" key="1">
    <citation type="submission" date="2015-10" db="EMBL/GenBank/DDBJ databases">
        <title>Genome of Paenibacillus bovis sp. nov.</title>
        <authorList>
            <person name="Wu Z."/>
            <person name="Gao C."/>
            <person name="Liu Z."/>
            <person name="Zheng H."/>
        </authorList>
    </citation>
    <scope>NUCLEOTIDE SEQUENCE [LARGE SCALE GENOMIC DNA]</scope>
    <source>
        <strain evidence="2">BD3526</strain>
    </source>
</reference>